<evidence type="ECO:0000256" key="3">
    <source>
        <dbReference type="ARBA" id="ARBA00022801"/>
    </source>
</evidence>
<evidence type="ECO:0000259" key="6">
    <source>
        <dbReference type="Pfam" id="PF00082"/>
    </source>
</evidence>
<dbReference type="InterPro" id="IPR051048">
    <property type="entry name" value="Peptidase_S8/S53_subtilisin"/>
</dbReference>
<dbReference type="Pfam" id="PF00082">
    <property type="entry name" value="Peptidase_S8"/>
    <property type="match status" value="1"/>
</dbReference>
<protein>
    <submittedName>
        <fullName evidence="7">Subtilisin-like protein</fullName>
    </submittedName>
</protein>
<evidence type="ECO:0000256" key="5">
    <source>
        <dbReference type="PROSITE-ProRule" id="PRU01240"/>
    </source>
</evidence>
<organism evidence="7 8">
    <name type="scientific">Hyaloscypha variabilis (strain UAMH 11265 / GT02V1 / F)</name>
    <name type="common">Meliniomyces variabilis</name>
    <dbReference type="NCBI Taxonomy" id="1149755"/>
    <lineage>
        <taxon>Eukaryota</taxon>
        <taxon>Fungi</taxon>
        <taxon>Dikarya</taxon>
        <taxon>Ascomycota</taxon>
        <taxon>Pezizomycotina</taxon>
        <taxon>Leotiomycetes</taxon>
        <taxon>Helotiales</taxon>
        <taxon>Hyaloscyphaceae</taxon>
        <taxon>Hyaloscypha</taxon>
        <taxon>Hyaloscypha variabilis</taxon>
    </lineage>
</organism>
<dbReference type="OrthoDB" id="3565018at2759"/>
<keyword evidence="8" id="KW-1185">Reference proteome</keyword>
<comment type="similarity">
    <text evidence="1 5">Belongs to the peptidase S8 family.</text>
</comment>
<dbReference type="Proteomes" id="UP000235786">
    <property type="component" value="Unassembled WGS sequence"/>
</dbReference>
<name>A0A2J6RHQ9_HYAVF</name>
<dbReference type="InterPro" id="IPR015500">
    <property type="entry name" value="Peptidase_S8_subtilisin-rel"/>
</dbReference>
<dbReference type="PRINTS" id="PR00723">
    <property type="entry name" value="SUBTILISIN"/>
</dbReference>
<evidence type="ECO:0000256" key="4">
    <source>
        <dbReference type="ARBA" id="ARBA00022825"/>
    </source>
</evidence>
<accession>A0A2J6RHQ9</accession>
<keyword evidence="3 5" id="KW-0378">Hydrolase</keyword>
<feature type="active site" description="Charge relay system" evidence="5">
    <location>
        <position position="486"/>
    </location>
</feature>
<keyword evidence="4 5" id="KW-0720">Serine protease</keyword>
<dbReference type="STRING" id="1149755.A0A2J6RHQ9"/>
<evidence type="ECO:0000256" key="2">
    <source>
        <dbReference type="ARBA" id="ARBA00022670"/>
    </source>
</evidence>
<evidence type="ECO:0000313" key="7">
    <source>
        <dbReference type="EMBL" id="PMD38046.1"/>
    </source>
</evidence>
<dbReference type="PROSITE" id="PS51892">
    <property type="entry name" value="SUBTILASE"/>
    <property type="match status" value="1"/>
</dbReference>
<dbReference type="GO" id="GO:0004252">
    <property type="term" value="F:serine-type endopeptidase activity"/>
    <property type="evidence" value="ECO:0007669"/>
    <property type="project" value="UniProtKB-UniRule"/>
</dbReference>
<dbReference type="EMBL" id="KZ613948">
    <property type="protein sequence ID" value="PMD38046.1"/>
    <property type="molecule type" value="Genomic_DNA"/>
</dbReference>
<dbReference type="InterPro" id="IPR000209">
    <property type="entry name" value="Peptidase_S8/S53_dom"/>
</dbReference>
<evidence type="ECO:0000313" key="8">
    <source>
        <dbReference type="Proteomes" id="UP000235786"/>
    </source>
</evidence>
<dbReference type="AlphaFoldDB" id="A0A2J6RHQ9"/>
<dbReference type="Gene3D" id="3.40.50.200">
    <property type="entry name" value="Peptidase S8/S53 domain"/>
    <property type="match status" value="1"/>
</dbReference>
<gene>
    <name evidence="7" type="ORF">L207DRAFT_60102</name>
</gene>
<dbReference type="InterPro" id="IPR036852">
    <property type="entry name" value="Peptidase_S8/S53_dom_sf"/>
</dbReference>
<dbReference type="PANTHER" id="PTHR43399">
    <property type="entry name" value="SUBTILISIN-RELATED"/>
    <property type="match status" value="1"/>
</dbReference>
<feature type="active site" description="Charge relay system" evidence="5">
    <location>
        <position position="339"/>
    </location>
</feature>
<reference evidence="7 8" key="1">
    <citation type="submission" date="2016-04" db="EMBL/GenBank/DDBJ databases">
        <title>A degradative enzymes factory behind the ericoid mycorrhizal symbiosis.</title>
        <authorList>
            <consortium name="DOE Joint Genome Institute"/>
            <person name="Martino E."/>
            <person name="Morin E."/>
            <person name="Grelet G."/>
            <person name="Kuo A."/>
            <person name="Kohler A."/>
            <person name="Daghino S."/>
            <person name="Barry K."/>
            <person name="Choi C."/>
            <person name="Cichocki N."/>
            <person name="Clum A."/>
            <person name="Copeland A."/>
            <person name="Hainaut M."/>
            <person name="Haridas S."/>
            <person name="Labutti K."/>
            <person name="Lindquist E."/>
            <person name="Lipzen A."/>
            <person name="Khouja H.-R."/>
            <person name="Murat C."/>
            <person name="Ohm R."/>
            <person name="Olson A."/>
            <person name="Spatafora J."/>
            <person name="Veneault-Fourrey C."/>
            <person name="Henrissat B."/>
            <person name="Grigoriev I."/>
            <person name="Martin F."/>
            <person name="Perotto S."/>
        </authorList>
    </citation>
    <scope>NUCLEOTIDE SEQUENCE [LARGE SCALE GENOMIC DNA]</scope>
    <source>
        <strain evidence="7 8">F</strain>
    </source>
</reference>
<proteinExistence type="inferred from homology"/>
<feature type="domain" description="Peptidase S8/S53" evidence="6">
    <location>
        <begin position="286"/>
        <end position="521"/>
    </location>
</feature>
<feature type="active site" description="Charge relay system" evidence="5">
    <location>
        <position position="292"/>
    </location>
</feature>
<sequence>MKSRSFWQMKMVKKEIWLDLTVFNQNYEGYISFIRTVQPSDDDEGETTGDDYEEEDQAPEFWVQFESSIRYVDFPDLSEIGVERKHAKPENSPRSDVMDVLDWLSDKGVKEIIELRVPDSWDEPHSEEIIEKAIKDFNIEVLDWRRIDLSIRSVKKGAGSSVTDLHLYSSGNWTALEHWTGQNGVVQLESLKKLYVTIVKDNISEDRVLEQEEELTSRLNNISQNQAKWTFEVSPNNWRAARPVRESVMHGGVTESTPELIFRLNDFLRTYKSFQAQQDRNQFRRIKVAIIDNGVDESAFKSEQIAKGRSFVRREHTMGLIDKKKIMRESPWWLSIDAHGTQMAQFICAVDPCCELYIAKVCERRNDITLERVYDAVKWAAAQKVDIISMSLCMYETSEKFQDLVTNVVRSQGIVILCSTADEGNNNQEVWPAKHIDTLAIAACNLNGKLTQWSTDTGAQYHFPGEDITTELVPYDLSRKKISGSSVATALAAGVASLVLACYRYVPLKEGEVEAALRNSRVEKSFKRMRDLAEEANGYNSSVSLNPKYVRPWLVFRERVSGREWFQKHMPGSDA</sequence>
<dbReference type="SUPFAM" id="SSF52743">
    <property type="entry name" value="Subtilisin-like"/>
    <property type="match status" value="1"/>
</dbReference>
<dbReference type="GO" id="GO:0006508">
    <property type="term" value="P:proteolysis"/>
    <property type="evidence" value="ECO:0007669"/>
    <property type="project" value="UniProtKB-KW"/>
</dbReference>
<keyword evidence="2 5" id="KW-0645">Protease</keyword>
<dbReference type="PANTHER" id="PTHR43399:SF4">
    <property type="entry name" value="CELL WALL-ASSOCIATED PROTEASE"/>
    <property type="match status" value="1"/>
</dbReference>
<evidence type="ECO:0000256" key="1">
    <source>
        <dbReference type="ARBA" id="ARBA00011073"/>
    </source>
</evidence>